<evidence type="ECO:0000313" key="9">
    <source>
        <dbReference type="Proteomes" id="UP000694700"/>
    </source>
</evidence>
<proteinExistence type="predicted"/>
<keyword evidence="5" id="KW-1133">Transmembrane helix</keyword>
<evidence type="ECO:0000256" key="4">
    <source>
        <dbReference type="ARBA" id="ARBA00023180"/>
    </source>
</evidence>
<comment type="subcellular location">
    <subcellularLocation>
        <location evidence="1">Membrane</location>
    </subcellularLocation>
</comment>
<keyword evidence="3 5" id="KW-0472">Membrane</keyword>
<dbReference type="GO" id="GO:0016020">
    <property type="term" value="C:membrane"/>
    <property type="evidence" value="ECO:0007669"/>
    <property type="project" value="UniProtKB-SubCell"/>
</dbReference>
<dbReference type="InterPro" id="IPR024303">
    <property type="entry name" value="NK_rcpt_2B4_Ig_dom"/>
</dbReference>
<protein>
    <submittedName>
        <fullName evidence="8">Si:ch211-132g1.3</fullName>
    </submittedName>
</protein>
<evidence type="ECO:0000256" key="1">
    <source>
        <dbReference type="ARBA" id="ARBA00004370"/>
    </source>
</evidence>
<dbReference type="Ensembl" id="ENSCCRT00015096671.1">
    <property type="protein sequence ID" value="ENSCCRP00015093653.1"/>
    <property type="gene ID" value="ENSCCRG00015037730.1"/>
</dbReference>
<accession>A0A8C1ZQ07</accession>
<feature type="signal peptide" evidence="6">
    <location>
        <begin position="1"/>
        <end position="22"/>
    </location>
</feature>
<keyword evidence="2 6" id="KW-0732">Signal</keyword>
<feature type="chain" id="PRO_5034624074" evidence="6">
    <location>
        <begin position="23"/>
        <end position="255"/>
    </location>
</feature>
<dbReference type="InterPro" id="IPR036179">
    <property type="entry name" value="Ig-like_dom_sf"/>
</dbReference>
<organism evidence="8 9">
    <name type="scientific">Cyprinus carpio</name>
    <name type="common">Common carp</name>
    <dbReference type="NCBI Taxonomy" id="7962"/>
    <lineage>
        <taxon>Eukaryota</taxon>
        <taxon>Metazoa</taxon>
        <taxon>Chordata</taxon>
        <taxon>Craniata</taxon>
        <taxon>Vertebrata</taxon>
        <taxon>Euteleostomi</taxon>
        <taxon>Actinopterygii</taxon>
        <taxon>Neopterygii</taxon>
        <taxon>Teleostei</taxon>
        <taxon>Ostariophysi</taxon>
        <taxon>Cypriniformes</taxon>
        <taxon>Cyprinidae</taxon>
        <taxon>Cyprininae</taxon>
        <taxon>Cyprinus</taxon>
    </lineage>
</organism>
<reference evidence="8" key="1">
    <citation type="submission" date="2025-08" db="UniProtKB">
        <authorList>
            <consortium name="Ensembl"/>
        </authorList>
    </citation>
    <scope>IDENTIFICATION</scope>
</reference>
<name>A0A8C1ZQ07_CYPCA</name>
<evidence type="ECO:0000313" key="8">
    <source>
        <dbReference type="Ensembl" id="ENSCCRP00015093653.1"/>
    </source>
</evidence>
<dbReference type="SUPFAM" id="SSF48726">
    <property type="entry name" value="Immunoglobulin"/>
    <property type="match status" value="1"/>
</dbReference>
<dbReference type="Pfam" id="PF11465">
    <property type="entry name" value="Receptor_2B4"/>
    <property type="match status" value="1"/>
</dbReference>
<keyword evidence="5" id="KW-0812">Transmembrane</keyword>
<feature type="domain" description="Natural killer cell receptor 2B4 immunoglobulin" evidence="7">
    <location>
        <begin position="20"/>
        <end position="110"/>
    </location>
</feature>
<evidence type="ECO:0000256" key="2">
    <source>
        <dbReference type="ARBA" id="ARBA00022729"/>
    </source>
</evidence>
<keyword evidence="4" id="KW-0325">Glycoprotein</keyword>
<dbReference type="Gene3D" id="2.60.40.10">
    <property type="entry name" value="Immunoglobulins"/>
    <property type="match status" value="1"/>
</dbReference>
<evidence type="ECO:0000256" key="6">
    <source>
        <dbReference type="SAM" id="SignalP"/>
    </source>
</evidence>
<dbReference type="InterPro" id="IPR015631">
    <property type="entry name" value="CD2/SLAM_rcpt"/>
</dbReference>
<dbReference type="AlphaFoldDB" id="A0A8C1ZQ07"/>
<feature type="transmembrane region" description="Helical" evidence="5">
    <location>
        <begin position="212"/>
        <end position="231"/>
    </location>
</feature>
<evidence type="ECO:0000256" key="3">
    <source>
        <dbReference type="ARBA" id="ARBA00023136"/>
    </source>
</evidence>
<dbReference type="PANTHER" id="PTHR12080">
    <property type="entry name" value="SIGNALING LYMPHOCYTIC ACTIVATION MOLECULE"/>
    <property type="match status" value="1"/>
</dbReference>
<sequence>MSLRRLTLFILVVFITTEAASGEEVKKAVGDAVCFCPNRIDPPASSIMWKHRNSSGVLVNVIEWDCNGFSIPNQRFKDITTLDKETGEITIRDLNVKHSGLYTININSKEQEQRFHLEVLERVPKPVIKTQKSINPDAVYLICEYSETIIWKNSAGKTLKGLKLHLKGEFIMVEKQGNPENFYTCTLENAVSEATSDPVYERDLFNDLNTRLVVAIAVSLITVVIIILFLIKIHFRDYCAACCRRFKIYKKITDM</sequence>
<dbReference type="Proteomes" id="UP000694700">
    <property type="component" value="Unplaced"/>
</dbReference>
<dbReference type="InterPro" id="IPR013783">
    <property type="entry name" value="Ig-like_fold"/>
</dbReference>
<evidence type="ECO:0000259" key="7">
    <source>
        <dbReference type="Pfam" id="PF11465"/>
    </source>
</evidence>
<evidence type="ECO:0000256" key="5">
    <source>
        <dbReference type="SAM" id="Phobius"/>
    </source>
</evidence>
<dbReference type="PANTHER" id="PTHR12080:SF48">
    <property type="entry name" value="IMMUNOGLOBULIN SUBTYPE DOMAIN-CONTAINING PROTEIN"/>
    <property type="match status" value="1"/>
</dbReference>